<sequence>MHDLMNDLAKIVAGEYCFRFKGKDPHELTSKTRYFSWVVTKQKLPDQLLAITKPQLWRTFITVYRSQLQSQCIAHLLTPGMFKTLERLRLLSLSRFENLYMLPNSIGCLKHLHYLDLSRTAICRLPESLCSLYNLETLKLENCFLLDELPTKLAKLVNMCHLDIRETRLQEMPPHMGKLIKLQKLTDFLVGKQGGSNFKELGKLLHIGGSLSIWNLRDVKHTQYACEANLKSKKHLKELTLEWKENTNDTMHDNAVLGGLQPHPDVERISLYGYGGMSFPDWLGDWCFTKLVSLELAGCQHCLSLPQLGHMVSLKYLTIREFNELVVIDDEFLENAHLPH</sequence>
<evidence type="ECO:0000313" key="2">
    <source>
        <dbReference type="EMBL" id="KAJ8770870.1"/>
    </source>
</evidence>
<reference evidence="2 3" key="1">
    <citation type="submission" date="2021-09" db="EMBL/GenBank/DDBJ databases">
        <title>Genomic insights and catalytic innovation underlie evolution of tropane alkaloids biosynthesis.</title>
        <authorList>
            <person name="Wang Y.-J."/>
            <person name="Tian T."/>
            <person name="Huang J.-P."/>
            <person name="Huang S.-X."/>
        </authorList>
    </citation>
    <scope>NUCLEOTIDE SEQUENCE [LARGE SCALE GENOMIC DNA]</scope>
    <source>
        <strain evidence="2">KIB-2018</strain>
        <tissue evidence="2">Leaf</tissue>
    </source>
</reference>
<dbReference type="Pfam" id="PF25019">
    <property type="entry name" value="LRR_R13L1-DRL21"/>
    <property type="match status" value="1"/>
</dbReference>
<accession>A0AAV8TXH3</accession>
<name>A0AAV8TXH3_9ROSI</name>
<feature type="domain" description="R13L1/DRL21-like LRR repeat region" evidence="1">
    <location>
        <begin position="199"/>
        <end position="321"/>
    </location>
</feature>
<evidence type="ECO:0000313" key="3">
    <source>
        <dbReference type="Proteomes" id="UP001159364"/>
    </source>
</evidence>
<evidence type="ECO:0000259" key="1">
    <source>
        <dbReference type="Pfam" id="PF25019"/>
    </source>
</evidence>
<dbReference type="InterPro" id="IPR032675">
    <property type="entry name" value="LRR_dom_sf"/>
</dbReference>
<dbReference type="AlphaFoldDB" id="A0AAV8TXH3"/>
<dbReference type="PANTHER" id="PTHR47186">
    <property type="entry name" value="LEUCINE-RICH REPEAT-CONTAINING PROTEIN 57"/>
    <property type="match status" value="1"/>
</dbReference>
<dbReference type="Gene3D" id="3.80.10.10">
    <property type="entry name" value="Ribonuclease Inhibitor"/>
    <property type="match status" value="1"/>
</dbReference>
<comment type="caution">
    <text evidence="2">The sequence shown here is derived from an EMBL/GenBank/DDBJ whole genome shotgun (WGS) entry which is preliminary data.</text>
</comment>
<dbReference type="SUPFAM" id="SSF52058">
    <property type="entry name" value="L domain-like"/>
    <property type="match status" value="1"/>
</dbReference>
<protein>
    <recommendedName>
        <fullName evidence="1">R13L1/DRL21-like LRR repeat region domain-containing protein</fullName>
    </recommendedName>
</protein>
<dbReference type="InterPro" id="IPR056789">
    <property type="entry name" value="LRR_R13L1-DRL21"/>
</dbReference>
<organism evidence="2 3">
    <name type="scientific">Erythroxylum novogranatense</name>
    <dbReference type="NCBI Taxonomy" id="1862640"/>
    <lineage>
        <taxon>Eukaryota</taxon>
        <taxon>Viridiplantae</taxon>
        <taxon>Streptophyta</taxon>
        <taxon>Embryophyta</taxon>
        <taxon>Tracheophyta</taxon>
        <taxon>Spermatophyta</taxon>
        <taxon>Magnoliopsida</taxon>
        <taxon>eudicotyledons</taxon>
        <taxon>Gunneridae</taxon>
        <taxon>Pentapetalae</taxon>
        <taxon>rosids</taxon>
        <taxon>fabids</taxon>
        <taxon>Malpighiales</taxon>
        <taxon>Erythroxylaceae</taxon>
        <taxon>Erythroxylum</taxon>
    </lineage>
</organism>
<keyword evidence="3" id="KW-1185">Reference proteome</keyword>
<gene>
    <name evidence="2" type="ORF">K2173_021785</name>
</gene>
<dbReference type="PANTHER" id="PTHR47186:SF18">
    <property type="entry name" value="RX N-TERMINAL DOMAIN-CONTAINING PROTEIN"/>
    <property type="match status" value="1"/>
</dbReference>
<dbReference type="EMBL" id="JAIWQS010000003">
    <property type="protein sequence ID" value="KAJ8770870.1"/>
    <property type="molecule type" value="Genomic_DNA"/>
</dbReference>
<dbReference type="Proteomes" id="UP001159364">
    <property type="component" value="Linkage Group LG03"/>
</dbReference>
<proteinExistence type="predicted"/>